<evidence type="ECO:0000256" key="5">
    <source>
        <dbReference type="ARBA" id="ARBA00023237"/>
    </source>
</evidence>
<dbReference type="PROSITE" id="PS51257">
    <property type="entry name" value="PROKAR_LIPOPROTEIN"/>
    <property type="match status" value="1"/>
</dbReference>
<dbReference type="InterPro" id="IPR033985">
    <property type="entry name" value="SusD-like_N"/>
</dbReference>
<reference evidence="8 9" key="1">
    <citation type="submission" date="2019-02" db="EMBL/GenBank/DDBJ databases">
        <title>Apibacter muscae sp. nov.: a novel member of the house fly microbiota.</title>
        <authorList>
            <person name="Park R."/>
        </authorList>
    </citation>
    <scope>NUCLEOTIDE SEQUENCE [LARGE SCALE GENOMIC DNA]</scope>
    <source>
        <strain evidence="8 9">AL1</strain>
    </source>
</reference>
<name>A0A563DJ48_9FLAO</name>
<protein>
    <submittedName>
        <fullName evidence="8">RagB/SusD family nutrient uptake outer membrane protein</fullName>
    </submittedName>
</protein>
<dbReference type="AlphaFoldDB" id="A0A563DJ48"/>
<dbReference type="OrthoDB" id="630434at2"/>
<dbReference type="RefSeq" id="WP_146261524.1">
    <property type="nucleotide sequence ID" value="NZ_SELG01000029.1"/>
</dbReference>
<dbReference type="Gene3D" id="1.25.40.900">
    <property type="match status" value="1"/>
</dbReference>
<dbReference type="SUPFAM" id="SSF48452">
    <property type="entry name" value="TPR-like"/>
    <property type="match status" value="1"/>
</dbReference>
<evidence type="ECO:0000313" key="9">
    <source>
        <dbReference type="Proteomes" id="UP000319499"/>
    </source>
</evidence>
<comment type="subcellular location">
    <subcellularLocation>
        <location evidence="1">Cell outer membrane</location>
    </subcellularLocation>
</comment>
<evidence type="ECO:0000256" key="4">
    <source>
        <dbReference type="ARBA" id="ARBA00023136"/>
    </source>
</evidence>
<evidence type="ECO:0000256" key="3">
    <source>
        <dbReference type="ARBA" id="ARBA00022729"/>
    </source>
</evidence>
<dbReference type="Proteomes" id="UP000319499">
    <property type="component" value="Unassembled WGS sequence"/>
</dbReference>
<evidence type="ECO:0000256" key="2">
    <source>
        <dbReference type="ARBA" id="ARBA00006275"/>
    </source>
</evidence>
<comment type="caution">
    <text evidence="8">The sequence shown here is derived from an EMBL/GenBank/DDBJ whole genome shotgun (WGS) entry which is preliminary data.</text>
</comment>
<dbReference type="Gene3D" id="1.25.40.390">
    <property type="match status" value="1"/>
</dbReference>
<keyword evidence="3" id="KW-0732">Signal</keyword>
<dbReference type="EMBL" id="SELH01000013">
    <property type="protein sequence ID" value="TWP29834.1"/>
    <property type="molecule type" value="Genomic_DNA"/>
</dbReference>
<dbReference type="Pfam" id="PF07980">
    <property type="entry name" value="SusD_RagB"/>
    <property type="match status" value="1"/>
</dbReference>
<evidence type="ECO:0000313" key="8">
    <source>
        <dbReference type="EMBL" id="TWP29834.1"/>
    </source>
</evidence>
<keyword evidence="5" id="KW-0998">Cell outer membrane</keyword>
<feature type="domain" description="RagB/SusD" evidence="6">
    <location>
        <begin position="323"/>
        <end position="470"/>
    </location>
</feature>
<proteinExistence type="inferred from homology"/>
<evidence type="ECO:0000259" key="7">
    <source>
        <dbReference type="Pfam" id="PF14322"/>
    </source>
</evidence>
<comment type="similarity">
    <text evidence="2">Belongs to the SusD family.</text>
</comment>
<dbReference type="InterPro" id="IPR011990">
    <property type="entry name" value="TPR-like_helical_dom_sf"/>
</dbReference>
<dbReference type="Gene3D" id="2.20.20.130">
    <property type="match status" value="1"/>
</dbReference>
<keyword evidence="4" id="KW-0472">Membrane</keyword>
<sequence length="470" mass="53455">MKVKIIFISFFLVLMSCSEDKLNTEPSTEVPLDVIIKTEEGLINAKNGIYYYLARPGGLGCNVVLLGDLISDNSFVNTSNTGRFLNLNNMSYNPELNFDGIEGEGPPLNRLYDAYALASTVINAPISLNDEIKQAKAEAYAARALAMFFIVNIYSPSVALGYNQEFGMPIYNKSYNPQIKHSRATIPEVYTQIENDLLQSLELFQSESSTKTHLGPTAVKLLLSRVYLYQQKWALAYEYAQQVESQSGGSFDFIQKENYVDYFSLNSAPETVFEIGYNQSNSLGINSLSSFYSITGTYFQNEFRKDLYNLYEDSDIRKNLLKLDVTNKGNNPTGEEGYYTLKYPVTMNLDSNVKILRMSESKLNKIEALYHLGNQEEALKQLNSFVSTRGDYQYNSKDNQLLKDILKERRLEFVGEGHQFFDLKRNRLPIVKKTNCKLNCEVSASDKLFVYPLPQIEIQTNPNIKQYPGY</sequence>
<dbReference type="Pfam" id="PF14322">
    <property type="entry name" value="SusD-like_3"/>
    <property type="match status" value="1"/>
</dbReference>
<evidence type="ECO:0000256" key="1">
    <source>
        <dbReference type="ARBA" id="ARBA00004442"/>
    </source>
</evidence>
<dbReference type="InterPro" id="IPR012944">
    <property type="entry name" value="SusD_RagB_dom"/>
</dbReference>
<accession>A0A563DJ48</accession>
<evidence type="ECO:0000259" key="6">
    <source>
        <dbReference type="Pfam" id="PF07980"/>
    </source>
</evidence>
<organism evidence="8 9">
    <name type="scientific">Apibacter muscae</name>
    <dbReference type="NCBI Taxonomy" id="2509004"/>
    <lineage>
        <taxon>Bacteria</taxon>
        <taxon>Pseudomonadati</taxon>
        <taxon>Bacteroidota</taxon>
        <taxon>Flavobacteriia</taxon>
        <taxon>Flavobacteriales</taxon>
        <taxon>Weeksellaceae</taxon>
        <taxon>Apibacter</taxon>
    </lineage>
</organism>
<gene>
    <name evidence="8" type="ORF">ETU09_02315</name>
</gene>
<dbReference type="GO" id="GO:0009279">
    <property type="term" value="C:cell outer membrane"/>
    <property type="evidence" value="ECO:0007669"/>
    <property type="project" value="UniProtKB-SubCell"/>
</dbReference>
<keyword evidence="9" id="KW-1185">Reference proteome</keyword>
<feature type="domain" description="SusD-like N-terminal" evidence="7">
    <location>
        <begin position="128"/>
        <end position="228"/>
    </location>
</feature>